<feature type="compositionally biased region" description="Polar residues" evidence="1">
    <location>
        <begin position="334"/>
        <end position="344"/>
    </location>
</feature>
<feature type="region of interest" description="Disordered" evidence="1">
    <location>
        <begin position="258"/>
        <end position="281"/>
    </location>
</feature>
<dbReference type="AlphaFoldDB" id="A0AAN7B7I9"/>
<gene>
    <name evidence="2" type="ORF">QBC37DRAFT_119793</name>
</gene>
<reference evidence="2" key="2">
    <citation type="submission" date="2023-05" db="EMBL/GenBank/DDBJ databases">
        <authorList>
            <consortium name="Lawrence Berkeley National Laboratory"/>
            <person name="Steindorff A."/>
            <person name="Hensen N."/>
            <person name="Bonometti L."/>
            <person name="Westerberg I."/>
            <person name="Brannstrom I.O."/>
            <person name="Guillou S."/>
            <person name="Cros-Aarteil S."/>
            <person name="Calhoun S."/>
            <person name="Haridas S."/>
            <person name="Kuo A."/>
            <person name="Mondo S."/>
            <person name="Pangilinan J."/>
            <person name="Riley R."/>
            <person name="Labutti K."/>
            <person name="Andreopoulos B."/>
            <person name="Lipzen A."/>
            <person name="Chen C."/>
            <person name="Yanf M."/>
            <person name="Daum C."/>
            <person name="Ng V."/>
            <person name="Clum A."/>
            <person name="Ohm R."/>
            <person name="Martin F."/>
            <person name="Silar P."/>
            <person name="Natvig D."/>
            <person name="Lalanne C."/>
            <person name="Gautier V."/>
            <person name="Ament-Velasquez S.L."/>
            <person name="Kruys A."/>
            <person name="Hutchinson M.I."/>
            <person name="Powell A.J."/>
            <person name="Barry K."/>
            <person name="Miller A.N."/>
            <person name="Grigoriev I.V."/>
            <person name="Debuchy R."/>
            <person name="Gladieux P."/>
            <person name="Thoren M.H."/>
            <person name="Johannesson H."/>
        </authorList>
    </citation>
    <scope>NUCLEOTIDE SEQUENCE</scope>
    <source>
        <strain evidence="2">PSN293</strain>
    </source>
</reference>
<comment type="caution">
    <text evidence="2">The sequence shown here is derived from an EMBL/GenBank/DDBJ whole genome shotgun (WGS) entry which is preliminary data.</text>
</comment>
<keyword evidence="3" id="KW-1185">Reference proteome</keyword>
<evidence type="ECO:0000313" key="3">
    <source>
        <dbReference type="Proteomes" id="UP001301769"/>
    </source>
</evidence>
<sequence>MPPVNHAVLASAGIIAVAAAVAAAIAIYESPEIRRAAEDIRRRIAIALHSLGENIDPQQQPIFNRPEDAEGFIQSRGSLGADQGVDADEETRRRQREELMYWNAQLEAKKAGESTRAHRRTTSRGSSFDDFMREDKTANERGTFVFNTGADLSGGNSADQQLSKRRGFTQGVRGLNASMIANPFADEYGIELDEHHPQDIEAEKESKRLLTPDHDEVMGDIYNATPRCGQSVASEGFQTKPEVPEVLFDFDAHSRNQSATLEQASTQSTTSRSVTLDRELDDDEFMTAGQEDRADAYASIQAWAQGSTGSTGFYSPLPESPTAPLSEPEMVSTGDLTPTDSISLAGSGEDIGNDAASSKNGDNFDVMSQDSDDGMATPSSWSEVGSTISDEENAIHA</sequence>
<feature type="region of interest" description="Disordered" evidence="1">
    <location>
        <begin position="110"/>
        <end position="134"/>
    </location>
</feature>
<feature type="compositionally biased region" description="Polar residues" evidence="1">
    <location>
        <begin position="377"/>
        <end position="388"/>
    </location>
</feature>
<dbReference type="Proteomes" id="UP001301769">
    <property type="component" value="Unassembled WGS sequence"/>
</dbReference>
<feature type="region of interest" description="Disordered" evidence="1">
    <location>
        <begin position="310"/>
        <end position="397"/>
    </location>
</feature>
<feature type="compositionally biased region" description="Polar residues" evidence="1">
    <location>
        <begin position="355"/>
        <end position="369"/>
    </location>
</feature>
<evidence type="ECO:0000313" key="2">
    <source>
        <dbReference type="EMBL" id="KAK4215646.1"/>
    </source>
</evidence>
<accession>A0AAN7B7I9</accession>
<protein>
    <submittedName>
        <fullName evidence="2">Uncharacterized protein</fullName>
    </submittedName>
</protein>
<organism evidence="2 3">
    <name type="scientific">Rhypophila decipiens</name>
    <dbReference type="NCBI Taxonomy" id="261697"/>
    <lineage>
        <taxon>Eukaryota</taxon>
        <taxon>Fungi</taxon>
        <taxon>Dikarya</taxon>
        <taxon>Ascomycota</taxon>
        <taxon>Pezizomycotina</taxon>
        <taxon>Sordariomycetes</taxon>
        <taxon>Sordariomycetidae</taxon>
        <taxon>Sordariales</taxon>
        <taxon>Naviculisporaceae</taxon>
        <taxon>Rhypophila</taxon>
    </lineage>
</organism>
<name>A0AAN7B7I9_9PEZI</name>
<dbReference type="EMBL" id="MU858077">
    <property type="protein sequence ID" value="KAK4215646.1"/>
    <property type="molecule type" value="Genomic_DNA"/>
</dbReference>
<feature type="compositionally biased region" description="Polar residues" evidence="1">
    <location>
        <begin position="258"/>
        <end position="274"/>
    </location>
</feature>
<proteinExistence type="predicted"/>
<evidence type="ECO:0000256" key="1">
    <source>
        <dbReference type="SAM" id="MobiDB-lite"/>
    </source>
</evidence>
<reference evidence="2" key="1">
    <citation type="journal article" date="2023" name="Mol. Phylogenet. Evol.">
        <title>Genome-scale phylogeny and comparative genomics of the fungal order Sordariales.</title>
        <authorList>
            <person name="Hensen N."/>
            <person name="Bonometti L."/>
            <person name="Westerberg I."/>
            <person name="Brannstrom I.O."/>
            <person name="Guillou S."/>
            <person name="Cros-Aarteil S."/>
            <person name="Calhoun S."/>
            <person name="Haridas S."/>
            <person name="Kuo A."/>
            <person name="Mondo S."/>
            <person name="Pangilinan J."/>
            <person name="Riley R."/>
            <person name="LaButti K."/>
            <person name="Andreopoulos B."/>
            <person name="Lipzen A."/>
            <person name="Chen C."/>
            <person name="Yan M."/>
            <person name="Daum C."/>
            <person name="Ng V."/>
            <person name="Clum A."/>
            <person name="Steindorff A."/>
            <person name="Ohm R.A."/>
            <person name="Martin F."/>
            <person name="Silar P."/>
            <person name="Natvig D.O."/>
            <person name="Lalanne C."/>
            <person name="Gautier V."/>
            <person name="Ament-Velasquez S.L."/>
            <person name="Kruys A."/>
            <person name="Hutchinson M.I."/>
            <person name="Powell A.J."/>
            <person name="Barry K."/>
            <person name="Miller A.N."/>
            <person name="Grigoriev I.V."/>
            <person name="Debuchy R."/>
            <person name="Gladieux P."/>
            <person name="Hiltunen Thoren M."/>
            <person name="Johannesson H."/>
        </authorList>
    </citation>
    <scope>NUCLEOTIDE SEQUENCE</scope>
    <source>
        <strain evidence="2">PSN293</strain>
    </source>
</reference>